<protein>
    <submittedName>
        <fullName evidence="1">Uncharacterized protein</fullName>
    </submittedName>
</protein>
<name>A0ACC5WV41_PANGG</name>
<keyword evidence="2" id="KW-1185">Reference proteome</keyword>
<proteinExistence type="predicted"/>
<comment type="caution">
    <text evidence="1">The sequence shown here is derived from an EMBL/GenBank/DDBJ whole genome shotgun (WGS) entry which is preliminary data.</text>
</comment>
<sequence>MAKPWSEPERVSSFTESWTPSVQEINGLKVFLVKNASSSKSTLTQDSHHGVSLLGYHSLPKSWRRTPSHIIT</sequence>
<evidence type="ECO:0000313" key="2">
    <source>
        <dbReference type="Proteomes" id="UP000829447"/>
    </source>
</evidence>
<evidence type="ECO:0000313" key="1">
    <source>
        <dbReference type="EMBL" id="MCI4382958.1"/>
    </source>
</evidence>
<gene>
    <name evidence="1" type="ORF">PGIGA_G00020860</name>
</gene>
<dbReference type="Proteomes" id="UP000829447">
    <property type="component" value="Linkage Group LG10"/>
</dbReference>
<organism evidence="1 2">
    <name type="scientific">Pangasianodon gigas</name>
    <name type="common">Mekong giant catfish</name>
    <name type="synonym">Pangasius gigas</name>
    <dbReference type="NCBI Taxonomy" id="30993"/>
    <lineage>
        <taxon>Eukaryota</taxon>
        <taxon>Metazoa</taxon>
        <taxon>Chordata</taxon>
        <taxon>Craniata</taxon>
        <taxon>Vertebrata</taxon>
        <taxon>Euteleostomi</taxon>
        <taxon>Actinopterygii</taxon>
        <taxon>Neopterygii</taxon>
        <taxon>Teleostei</taxon>
        <taxon>Ostariophysi</taxon>
        <taxon>Siluriformes</taxon>
        <taxon>Pangasiidae</taxon>
        <taxon>Pangasianodon</taxon>
    </lineage>
</organism>
<dbReference type="EMBL" id="CM040463">
    <property type="protein sequence ID" value="MCI4382958.1"/>
    <property type="molecule type" value="Genomic_DNA"/>
</dbReference>
<reference evidence="1 2" key="1">
    <citation type="journal article" date="2022" name="bioRxiv">
        <title>An ancient truncated duplication of the anti-Mullerian hormone receptor type 2 gene is a potential conserved master sex determinant in the Pangasiidae catfish family.</title>
        <authorList>
            <person name="Wen M."/>
            <person name="Pan Q."/>
            <person name="Jouanno E."/>
            <person name="Montfort J."/>
            <person name="Zahm M."/>
            <person name="Cabau C."/>
            <person name="Klopp C."/>
            <person name="Iampietro C."/>
            <person name="Roques C."/>
            <person name="Bouchez O."/>
            <person name="Castinel A."/>
            <person name="Donnadieu C."/>
            <person name="Parrinello H."/>
            <person name="Poncet C."/>
            <person name="Belmonte E."/>
            <person name="Gautier V."/>
            <person name="Avarre J.-C."/>
            <person name="Dugue R."/>
            <person name="Gustiano R."/>
            <person name="Ha T.T.T."/>
            <person name="Campet M."/>
            <person name="Sriphairoj K."/>
            <person name="Ribolli J."/>
            <person name="de Almeida F.L."/>
            <person name="Desvignes T."/>
            <person name="Postlethwait J.H."/>
            <person name="Bucao C.F."/>
            <person name="Robinson-Rechavi M."/>
            <person name="Bobe J."/>
            <person name="Herpin A."/>
            <person name="Guiguen Y."/>
        </authorList>
    </citation>
    <scope>NUCLEOTIDE SEQUENCE [LARGE SCALE GENOMIC DNA]</scope>
    <source>
        <strain evidence="1">YG-Dec2019</strain>
    </source>
</reference>
<accession>A0ACC5WV41</accession>